<feature type="transmembrane region" description="Helical" evidence="1">
    <location>
        <begin position="83"/>
        <end position="105"/>
    </location>
</feature>
<dbReference type="Pfam" id="PF05573">
    <property type="entry name" value="NosL"/>
    <property type="match status" value="1"/>
</dbReference>
<organism evidence="2 3">
    <name type="scientific">Cesiribacter andamanensis AMV16</name>
    <dbReference type="NCBI Taxonomy" id="1279009"/>
    <lineage>
        <taxon>Bacteria</taxon>
        <taxon>Pseudomonadati</taxon>
        <taxon>Bacteroidota</taxon>
        <taxon>Cytophagia</taxon>
        <taxon>Cytophagales</taxon>
        <taxon>Cesiribacteraceae</taxon>
        <taxon>Cesiribacter</taxon>
    </lineage>
</organism>
<name>M7N851_9BACT</name>
<protein>
    <submittedName>
        <fullName evidence="2">NosL</fullName>
    </submittedName>
</protein>
<proteinExistence type="predicted"/>
<dbReference type="PANTHER" id="PTHR41247">
    <property type="entry name" value="HTH-TYPE TRANSCRIPTIONAL REPRESSOR YCNK"/>
    <property type="match status" value="1"/>
</dbReference>
<dbReference type="RefSeq" id="WP_009194889.1">
    <property type="nucleotide sequence ID" value="NZ_AODQ01000027.1"/>
</dbReference>
<dbReference type="EMBL" id="AODQ01000027">
    <property type="protein sequence ID" value="EMR03386.1"/>
    <property type="molecule type" value="Genomic_DNA"/>
</dbReference>
<dbReference type="PANTHER" id="PTHR41247:SF1">
    <property type="entry name" value="HTH-TYPE TRANSCRIPTIONAL REPRESSOR YCNK"/>
    <property type="match status" value="1"/>
</dbReference>
<reference evidence="2 3" key="1">
    <citation type="journal article" date="2013" name="Genome Announc.">
        <title>Draft Genome Sequence of Cesiribacter andamanensis Strain AMV16T, Isolated from a Soil Sample from a Mud Volcano in the Andaman Islands, India.</title>
        <authorList>
            <person name="Shivaji S."/>
            <person name="Ara S."/>
            <person name="Begum Z."/>
            <person name="Srinivas T.N."/>
            <person name="Singh A."/>
            <person name="Kumar Pinnaka A."/>
        </authorList>
    </citation>
    <scope>NUCLEOTIDE SEQUENCE [LARGE SCALE GENOMIC DNA]</scope>
    <source>
        <strain evidence="2 3">AMV16</strain>
    </source>
</reference>
<dbReference type="Proteomes" id="UP000011910">
    <property type="component" value="Unassembled WGS sequence"/>
</dbReference>
<keyword evidence="1" id="KW-1133">Transmembrane helix</keyword>
<dbReference type="InterPro" id="IPR008719">
    <property type="entry name" value="N2O_reductase_NosL"/>
</dbReference>
<keyword evidence="1" id="KW-0472">Membrane</keyword>
<dbReference type="eggNOG" id="COG4314">
    <property type="taxonomic scope" value="Bacteria"/>
</dbReference>
<dbReference type="STRING" id="1279009.ADICEAN_01490"/>
<keyword evidence="1" id="KW-0812">Transmembrane</keyword>
<evidence type="ECO:0000256" key="1">
    <source>
        <dbReference type="SAM" id="Phobius"/>
    </source>
</evidence>
<comment type="caution">
    <text evidence="2">The sequence shown here is derived from an EMBL/GenBank/DDBJ whole genome shotgun (WGS) entry which is preliminary data.</text>
</comment>
<accession>M7N851</accession>
<dbReference type="AlphaFoldDB" id="M7N851"/>
<feature type="transmembrane region" description="Helical" evidence="1">
    <location>
        <begin position="21"/>
        <end position="43"/>
    </location>
</feature>
<evidence type="ECO:0000313" key="3">
    <source>
        <dbReference type="Proteomes" id="UP000011910"/>
    </source>
</evidence>
<evidence type="ECO:0000313" key="2">
    <source>
        <dbReference type="EMBL" id="EMR03386.1"/>
    </source>
</evidence>
<keyword evidence="3" id="KW-1185">Reference proteome</keyword>
<dbReference type="SUPFAM" id="SSF160387">
    <property type="entry name" value="NosL/MerB-like"/>
    <property type="match status" value="1"/>
</dbReference>
<gene>
    <name evidence="2" type="ORF">ADICEAN_01490</name>
</gene>
<sequence>MWCTPLCSWACWWPCSNKWLLAGWLGLLAVAGAVGLLDFYLWLREFGTNLDPAAPIKIPGMTYIPPFIGPKQLLNFHALSLPAMGSLGVAIPMALAGFAVYLDFFRKKRRILNSRQMAYMLGIGVTLACLPGCSVEPQPIAYGQAGCEHCKMTITDPRYGAEIVTTTGKAFFFDSIECMAAYLQEQEGMLEKAQLLLVTDFKNPQTLIDANTATYLQSEQLPSPMGLYLTALAEGGAAEELQATYAGRTLSWSEVLQAVRSHETAF</sequence>